<evidence type="ECO:0000256" key="1">
    <source>
        <dbReference type="SAM" id="MobiDB-lite"/>
    </source>
</evidence>
<sequence>MSDWIFLVVGPFLTSRHLRHNRLVRRKDKSADLHVAKTFMAKCFTVKPQHQPEKTSGDLQDAPSDGSDCHAPPQAVFPDWPAGC</sequence>
<dbReference type="AlphaFoldDB" id="A0A2N5SW47"/>
<gene>
    <name evidence="2" type="ORF">PCASD_16362</name>
</gene>
<protein>
    <submittedName>
        <fullName evidence="2">Uncharacterized protein</fullName>
    </submittedName>
</protein>
<dbReference type="Proteomes" id="UP000235392">
    <property type="component" value="Unassembled WGS sequence"/>
</dbReference>
<feature type="region of interest" description="Disordered" evidence="1">
    <location>
        <begin position="47"/>
        <end position="84"/>
    </location>
</feature>
<evidence type="ECO:0000313" key="2">
    <source>
        <dbReference type="EMBL" id="PLW17446.1"/>
    </source>
</evidence>
<dbReference type="EMBL" id="PGCI01000751">
    <property type="protein sequence ID" value="PLW17446.1"/>
    <property type="molecule type" value="Genomic_DNA"/>
</dbReference>
<evidence type="ECO:0000313" key="3">
    <source>
        <dbReference type="Proteomes" id="UP000235392"/>
    </source>
</evidence>
<proteinExistence type="predicted"/>
<reference evidence="2 3" key="1">
    <citation type="submission" date="2017-11" db="EMBL/GenBank/DDBJ databases">
        <title>De novo assembly and phasing of dikaryotic genomes from two isolates of Puccinia coronata f. sp. avenae, the causal agent of oat crown rust.</title>
        <authorList>
            <person name="Miller M.E."/>
            <person name="Zhang Y."/>
            <person name="Omidvar V."/>
            <person name="Sperschneider J."/>
            <person name="Schwessinger B."/>
            <person name="Raley C."/>
            <person name="Palmer J.M."/>
            <person name="Garnica D."/>
            <person name="Upadhyaya N."/>
            <person name="Rathjen J."/>
            <person name="Taylor J.M."/>
            <person name="Park R.F."/>
            <person name="Dodds P.N."/>
            <person name="Hirsch C.D."/>
            <person name="Kianian S.F."/>
            <person name="Figueroa M."/>
        </authorList>
    </citation>
    <scope>NUCLEOTIDE SEQUENCE [LARGE SCALE GENOMIC DNA]</scope>
    <source>
        <strain evidence="2">12SD80</strain>
    </source>
</reference>
<name>A0A2N5SW47_9BASI</name>
<comment type="caution">
    <text evidence="2">The sequence shown here is derived from an EMBL/GenBank/DDBJ whole genome shotgun (WGS) entry which is preliminary data.</text>
</comment>
<organism evidence="2 3">
    <name type="scientific">Puccinia coronata f. sp. avenae</name>
    <dbReference type="NCBI Taxonomy" id="200324"/>
    <lineage>
        <taxon>Eukaryota</taxon>
        <taxon>Fungi</taxon>
        <taxon>Dikarya</taxon>
        <taxon>Basidiomycota</taxon>
        <taxon>Pucciniomycotina</taxon>
        <taxon>Pucciniomycetes</taxon>
        <taxon>Pucciniales</taxon>
        <taxon>Pucciniaceae</taxon>
        <taxon>Puccinia</taxon>
    </lineage>
</organism>
<accession>A0A2N5SW47</accession>